<dbReference type="Proteomes" id="UP001222027">
    <property type="component" value="Unassembled WGS sequence"/>
</dbReference>
<reference evidence="3 4" key="1">
    <citation type="submission" date="2022-12" db="EMBL/GenBank/DDBJ databases">
        <title>Chromosome-scale assembly of the Ensete ventricosum genome.</title>
        <authorList>
            <person name="Dussert Y."/>
            <person name="Stocks J."/>
            <person name="Wendawek A."/>
            <person name="Woldeyes F."/>
            <person name="Nichols R.A."/>
            <person name="Borrell J.S."/>
        </authorList>
    </citation>
    <scope>NUCLEOTIDE SEQUENCE [LARGE SCALE GENOMIC DNA]</scope>
    <source>
        <strain evidence="4">cv. Maze</strain>
        <tissue evidence="3">Seeds</tissue>
    </source>
</reference>
<feature type="signal peptide" evidence="2">
    <location>
        <begin position="1"/>
        <end position="26"/>
    </location>
</feature>
<protein>
    <submittedName>
        <fullName evidence="3">Uncharacterized protein</fullName>
    </submittedName>
</protein>
<dbReference type="EMBL" id="JAQQAF010000009">
    <property type="protein sequence ID" value="KAJ8458003.1"/>
    <property type="molecule type" value="Genomic_DNA"/>
</dbReference>
<comment type="caution">
    <text evidence="3">The sequence shown here is derived from an EMBL/GenBank/DDBJ whole genome shotgun (WGS) entry which is preliminary data.</text>
</comment>
<gene>
    <name evidence="3" type="ORF">OPV22_030929</name>
</gene>
<dbReference type="AlphaFoldDB" id="A0AAV8PN44"/>
<feature type="region of interest" description="Disordered" evidence="1">
    <location>
        <begin position="41"/>
        <end position="62"/>
    </location>
</feature>
<accession>A0AAV8PN44</accession>
<keyword evidence="4" id="KW-1185">Reference proteome</keyword>
<feature type="chain" id="PRO_5043854895" evidence="2">
    <location>
        <begin position="27"/>
        <end position="100"/>
    </location>
</feature>
<keyword evidence="2" id="KW-0732">Signal</keyword>
<proteinExistence type="predicted"/>
<organism evidence="3 4">
    <name type="scientific">Ensete ventricosum</name>
    <name type="common">Abyssinian banana</name>
    <name type="synonym">Musa ensete</name>
    <dbReference type="NCBI Taxonomy" id="4639"/>
    <lineage>
        <taxon>Eukaryota</taxon>
        <taxon>Viridiplantae</taxon>
        <taxon>Streptophyta</taxon>
        <taxon>Embryophyta</taxon>
        <taxon>Tracheophyta</taxon>
        <taxon>Spermatophyta</taxon>
        <taxon>Magnoliopsida</taxon>
        <taxon>Liliopsida</taxon>
        <taxon>Zingiberales</taxon>
        <taxon>Musaceae</taxon>
        <taxon>Ensete</taxon>
    </lineage>
</organism>
<name>A0AAV8PN44_ENSVE</name>
<sequence>MNKPNSLPFSLLLLALLLTSFLVVDAHNVICRCHRVHGHKKHNQTGVGQFGDASANDNNAGQSQNGTIGVTVSQNDHLLAFSVAAILVVTLVRHRHVSEH</sequence>
<evidence type="ECO:0000313" key="4">
    <source>
        <dbReference type="Proteomes" id="UP001222027"/>
    </source>
</evidence>
<evidence type="ECO:0000256" key="1">
    <source>
        <dbReference type="SAM" id="MobiDB-lite"/>
    </source>
</evidence>
<evidence type="ECO:0000256" key="2">
    <source>
        <dbReference type="SAM" id="SignalP"/>
    </source>
</evidence>
<evidence type="ECO:0000313" key="3">
    <source>
        <dbReference type="EMBL" id="KAJ8458003.1"/>
    </source>
</evidence>